<dbReference type="GO" id="GO:0051082">
    <property type="term" value="F:unfolded protein binding"/>
    <property type="evidence" value="ECO:0007669"/>
    <property type="project" value="InterPro"/>
</dbReference>
<dbReference type="Pfam" id="PF01920">
    <property type="entry name" value="Prefoldin_2"/>
    <property type="match status" value="1"/>
</dbReference>
<accession>A0A0K8TP25</accession>
<comment type="function">
    <text evidence="4 5">Binds specifically to cytosolic chaperonin (c-CPN) and transfers target proteins to it. Binds to nascent polypeptide chain and promotes folding in an environment in which there are many competing pathways for nonnative proteins.</text>
</comment>
<comment type="subunit">
    <text evidence="2 5">Heterohexamer of two PFD-alpha type and four PFD-beta type subunits.</text>
</comment>
<keyword evidence="3 5" id="KW-0143">Chaperone</keyword>
<evidence type="ECO:0000256" key="1">
    <source>
        <dbReference type="ARBA" id="ARBA00008045"/>
    </source>
</evidence>
<sequence length="137" mass="15909">MAAKGCNSGKAFQPDSDVHITYEDQQKINKFAKHNARLEDFKSELEARKNDLKNLDDAFEEIELFDEDEIIPCLIGEVFVCNSLDETQILLKNEKRKIEHEIKDIELKCQDIQQIMSDLKAQLYQRFGSNISLENDE</sequence>
<organism evidence="7">
    <name type="scientific">Tabanus bromius</name>
    <name type="common">Band-eyed brown horse fly</name>
    <dbReference type="NCBI Taxonomy" id="304241"/>
    <lineage>
        <taxon>Eukaryota</taxon>
        <taxon>Metazoa</taxon>
        <taxon>Ecdysozoa</taxon>
        <taxon>Arthropoda</taxon>
        <taxon>Hexapoda</taxon>
        <taxon>Insecta</taxon>
        <taxon>Pterygota</taxon>
        <taxon>Neoptera</taxon>
        <taxon>Endopterygota</taxon>
        <taxon>Diptera</taxon>
        <taxon>Brachycera</taxon>
        <taxon>Tabanomorpha</taxon>
        <taxon>Tabanoidea</taxon>
        <taxon>Tabanidae</taxon>
        <taxon>Tabanus</taxon>
    </lineage>
</organism>
<dbReference type="InterPro" id="IPR016661">
    <property type="entry name" value="PFDN4"/>
</dbReference>
<dbReference type="PIRSF" id="PIRSF016477">
    <property type="entry name" value="Prefoldin_subunit_4"/>
    <property type="match status" value="1"/>
</dbReference>
<dbReference type="EMBL" id="GDAI01001476">
    <property type="protein sequence ID" value="JAI16127.1"/>
    <property type="molecule type" value="mRNA"/>
</dbReference>
<dbReference type="GO" id="GO:0005737">
    <property type="term" value="C:cytoplasm"/>
    <property type="evidence" value="ECO:0007669"/>
    <property type="project" value="UniProtKB-ARBA"/>
</dbReference>
<dbReference type="AlphaFoldDB" id="A0A0K8TP25"/>
<evidence type="ECO:0000256" key="4">
    <source>
        <dbReference type="ARBA" id="ARBA00024667"/>
    </source>
</evidence>
<comment type="similarity">
    <text evidence="1 5">Belongs to the prefoldin subunit beta family.</text>
</comment>
<dbReference type="InterPro" id="IPR002777">
    <property type="entry name" value="PFD_beta-like"/>
</dbReference>
<evidence type="ECO:0000313" key="7">
    <source>
        <dbReference type="EMBL" id="JAI16127.1"/>
    </source>
</evidence>
<dbReference type="GO" id="GO:0006457">
    <property type="term" value="P:protein folding"/>
    <property type="evidence" value="ECO:0007669"/>
    <property type="project" value="UniProtKB-UniRule"/>
</dbReference>
<name>A0A0K8TP25_TABBR</name>
<dbReference type="PANTHER" id="PTHR21100:SF9">
    <property type="entry name" value="PREFOLDIN SUBUNIT 4"/>
    <property type="match status" value="1"/>
</dbReference>
<dbReference type="PANTHER" id="PTHR21100">
    <property type="entry name" value="PREFOLDIN SUBUNIT 4"/>
    <property type="match status" value="1"/>
</dbReference>
<evidence type="ECO:0000256" key="6">
    <source>
        <dbReference type="SAM" id="Coils"/>
    </source>
</evidence>
<dbReference type="SUPFAM" id="SSF46579">
    <property type="entry name" value="Prefoldin"/>
    <property type="match status" value="1"/>
</dbReference>
<dbReference type="CDD" id="cd23165">
    <property type="entry name" value="Prefoldin_4"/>
    <property type="match status" value="1"/>
</dbReference>
<evidence type="ECO:0000256" key="3">
    <source>
        <dbReference type="ARBA" id="ARBA00023186"/>
    </source>
</evidence>
<dbReference type="GO" id="GO:0016272">
    <property type="term" value="C:prefoldin complex"/>
    <property type="evidence" value="ECO:0007669"/>
    <property type="project" value="UniProtKB-UniRule"/>
</dbReference>
<dbReference type="FunFam" id="1.10.287.370:FF:000005">
    <property type="entry name" value="Prefoldin subunit 4"/>
    <property type="match status" value="1"/>
</dbReference>
<feature type="coiled-coil region" evidence="6">
    <location>
        <begin position="84"/>
        <end position="122"/>
    </location>
</feature>
<reference evidence="7" key="1">
    <citation type="journal article" date="2015" name="Insect Biochem. Mol. Biol.">
        <title>An insight into the sialome of the horse fly, Tabanus bromius.</title>
        <authorList>
            <person name="Ribeiro J.M."/>
            <person name="Kazimirova M."/>
            <person name="Takac P."/>
            <person name="Andersen J.F."/>
            <person name="Francischetti I.M."/>
        </authorList>
    </citation>
    <scope>NUCLEOTIDE SEQUENCE</scope>
</reference>
<proteinExistence type="evidence at transcript level"/>
<keyword evidence="6" id="KW-0175">Coiled coil</keyword>
<dbReference type="InterPro" id="IPR009053">
    <property type="entry name" value="Prefoldin"/>
</dbReference>
<dbReference type="Gene3D" id="1.10.287.370">
    <property type="match status" value="1"/>
</dbReference>
<protein>
    <recommendedName>
        <fullName evidence="5">Prefoldin subunit 4</fullName>
    </recommendedName>
</protein>
<evidence type="ECO:0000256" key="5">
    <source>
        <dbReference type="PIRNR" id="PIRNR016477"/>
    </source>
</evidence>
<evidence type="ECO:0000256" key="2">
    <source>
        <dbReference type="ARBA" id="ARBA00011695"/>
    </source>
</evidence>